<feature type="transmembrane region" description="Helical" evidence="6">
    <location>
        <begin position="302"/>
        <end position="320"/>
    </location>
</feature>
<evidence type="ECO:0000256" key="2">
    <source>
        <dbReference type="ARBA" id="ARBA00022475"/>
    </source>
</evidence>
<protein>
    <submittedName>
        <fullName evidence="7">Amino acid/amide ABC transporter membrane protein 2, HAAT family</fullName>
    </submittedName>
</protein>
<gene>
    <name evidence="7" type="ORF">Asulf_01783</name>
</gene>
<reference evidence="7 8" key="1">
    <citation type="journal article" date="2013" name="Genome Announc.">
        <title>Complete Genome Sequence of the Thermophilic and Facultatively Chemolithoautotrophic Sulfate Reducer Archaeoglobus sulfaticallidus Strain PM70-1T.</title>
        <authorList>
            <person name="Stokke R."/>
            <person name="Hocking W.P."/>
            <person name="Steinsbu B.O."/>
            <person name="Steen I.H."/>
        </authorList>
    </citation>
    <scope>NUCLEOTIDE SEQUENCE [LARGE SCALE GENOMIC DNA]</scope>
    <source>
        <strain evidence="7">PM70-1</strain>
    </source>
</reference>
<dbReference type="PANTHER" id="PTHR30482:SF1">
    <property type="entry name" value="BRANCHED-CHAIN AMINO ACID TRANSPORT PERMEASE PROTEIN LIVM-RELATED"/>
    <property type="match status" value="1"/>
</dbReference>
<keyword evidence="8" id="KW-1185">Reference proteome</keyword>
<dbReference type="OrthoDB" id="15394at2157"/>
<dbReference type="AlphaFoldDB" id="N0BDP3"/>
<comment type="subcellular location">
    <subcellularLocation>
        <location evidence="1">Cell membrane</location>
        <topology evidence="1">Multi-pass membrane protein</topology>
    </subcellularLocation>
</comment>
<keyword evidence="3 6" id="KW-0812">Transmembrane</keyword>
<dbReference type="GeneID" id="15393418"/>
<evidence type="ECO:0000256" key="6">
    <source>
        <dbReference type="SAM" id="Phobius"/>
    </source>
</evidence>
<keyword evidence="5 6" id="KW-0472">Membrane</keyword>
<evidence type="ECO:0000313" key="7">
    <source>
        <dbReference type="EMBL" id="AGK61754.1"/>
    </source>
</evidence>
<name>N0BDP3_9EURY</name>
<feature type="transmembrane region" description="Helical" evidence="6">
    <location>
        <begin position="6"/>
        <end position="28"/>
    </location>
</feature>
<accession>N0BDP3</accession>
<dbReference type="Pfam" id="PF02653">
    <property type="entry name" value="BPD_transp_2"/>
    <property type="match status" value="1"/>
</dbReference>
<feature type="transmembrane region" description="Helical" evidence="6">
    <location>
        <begin position="250"/>
        <end position="266"/>
    </location>
</feature>
<keyword evidence="2" id="KW-1003">Cell membrane</keyword>
<dbReference type="KEGG" id="ast:Asulf_01783"/>
<dbReference type="CDD" id="cd06581">
    <property type="entry name" value="TM_PBP1_LivM_like"/>
    <property type="match status" value="1"/>
</dbReference>
<sequence length="351" mass="38269">MAQEFLILNIIIWIGLYLIVGLSLNIEYGFGGIPNFGRALAVLIGAIAVGGVVNRILMVILGVSGQIIDASGVVKTAFNDIIAQNPAVGIAILVFSLILAGFLGAVTGAIFILPSAKLSEDYLAITLLALSESAFLISYYHPDIIGGYYGVTFPNVLNFIPGEQRLFAFAFIIILIAILVYILVSRMLASPYGRLLKAMRENEAVVETYGKDIMMLRIKTVAVGSGIAALAGALYSMFSVNVIATNFSRVEWTFYPILMILLGGLGNTRGVFIGVASFVIARIFLITYKFEIVSTLGLPFDPVWLEYILFGFVMLVILVYRPEGILKEKPILTEPIKKVVKKRNIKSKLDI</sequence>
<dbReference type="EMBL" id="CP005290">
    <property type="protein sequence ID" value="AGK61754.1"/>
    <property type="molecule type" value="Genomic_DNA"/>
</dbReference>
<dbReference type="Proteomes" id="UP000013307">
    <property type="component" value="Chromosome"/>
</dbReference>
<dbReference type="InterPro" id="IPR001851">
    <property type="entry name" value="ABC_transp_permease"/>
</dbReference>
<dbReference type="InterPro" id="IPR043428">
    <property type="entry name" value="LivM-like"/>
</dbReference>
<keyword evidence="4 6" id="KW-1133">Transmembrane helix</keyword>
<dbReference type="STRING" id="387631.Asulf_01783"/>
<feature type="transmembrane region" description="Helical" evidence="6">
    <location>
        <begin position="271"/>
        <end position="290"/>
    </location>
</feature>
<feature type="transmembrane region" description="Helical" evidence="6">
    <location>
        <begin position="221"/>
        <end position="244"/>
    </location>
</feature>
<evidence type="ECO:0000313" key="8">
    <source>
        <dbReference type="Proteomes" id="UP000013307"/>
    </source>
</evidence>
<dbReference type="PANTHER" id="PTHR30482">
    <property type="entry name" value="HIGH-AFFINITY BRANCHED-CHAIN AMINO ACID TRANSPORT SYSTEM PERMEASE"/>
    <property type="match status" value="1"/>
</dbReference>
<dbReference type="RefSeq" id="WP_015591352.1">
    <property type="nucleotide sequence ID" value="NC_021169.1"/>
</dbReference>
<proteinExistence type="predicted"/>
<dbReference type="HOGENOM" id="CLU_031365_1_0_2"/>
<evidence type="ECO:0000256" key="1">
    <source>
        <dbReference type="ARBA" id="ARBA00004651"/>
    </source>
</evidence>
<feature type="transmembrane region" description="Helical" evidence="6">
    <location>
        <begin position="166"/>
        <end position="189"/>
    </location>
</feature>
<evidence type="ECO:0000256" key="4">
    <source>
        <dbReference type="ARBA" id="ARBA00022989"/>
    </source>
</evidence>
<feature type="transmembrane region" description="Helical" evidence="6">
    <location>
        <begin position="40"/>
        <end position="68"/>
    </location>
</feature>
<dbReference type="eggNOG" id="arCOG01273">
    <property type="taxonomic scope" value="Archaea"/>
</dbReference>
<organism evidence="7 8">
    <name type="scientific">Archaeoglobus sulfaticallidus PM70-1</name>
    <dbReference type="NCBI Taxonomy" id="387631"/>
    <lineage>
        <taxon>Archaea</taxon>
        <taxon>Methanobacteriati</taxon>
        <taxon>Methanobacteriota</taxon>
        <taxon>Archaeoglobi</taxon>
        <taxon>Archaeoglobales</taxon>
        <taxon>Archaeoglobaceae</taxon>
        <taxon>Archaeoglobus</taxon>
    </lineage>
</organism>
<dbReference type="GO" id="GO:0015658">
    <property type="term" value="F:branched-chain amino acid transmembrane transporter activity"/>
    <property type="evidence" value="ECO:0007669"/>
    <property type="project" value="InterPro"/>
</dbReference>
<feature type="transmembrane region" description="Helical" evidence="6">
    <location>
        <begin position="88"/>
        <end position="113"/>
    </location>
</feature>
<evidence type="ECO:0000256" key="3">
    <source>
        <dbReference type="ARBA" id="ARBA00022692"/>
    </source>
</evidence>
<evidence type="ECO:0000256" key="5">
    <source>
        <dbReference type="ARBA" id="ARBA00023136"/>
    </source>
</evidence>
<dbReference type="GO" id="GO:0005886">
    <property type="term" value="C:plasma membrane"/>
    <property type="evidence" value="ECO:0007669"/>
    <property type="project" value="UniProtKB-SubCell"/>
</dbReference>